<reference evidence="1" key="1">
    <citation type="journal article" date="2021" name="Proc. Natl. Acad. Sci. U.S.A.">
        <title>A Catalog of Tens of Thousands of Viruses from Human Metagenomes Reveals Hidden Associations with Chronic Diseases.</title>
        <authorList>
            <person name="Tisza M.J."/>
            <person name="Buck C.B."/>
        </authorList>
    </citation>
    <scope>NUCLEOTIDE SEQUENCE</scope>
    <source>
        <strain evidence="1">CtYcY12</strain>
    </source>
</reference>
<evidence type="ECO:0000313" key="1">
    <source>
        <dbReference type="EMBL" id="DAF85683.1"/>
    </source>
</evidence>
<proteinExistence type="predicted"/>
<dbReference type="EMBL" id="BK015928">
    <property type="protein sequence ID" value="DAF85683.1"/>
    <property type="molecule type" value="Genomic_DNA"/>
</dbReference>
<name>A0A8S5TU17_9CAUD</name>
<accession>A0A8S5TU17</accession>
<organism evidence="1">
    <name type="scientific">Siphoviridae sp. ctYcY12</name>
    <dbReference type="NCBI Taxonomy" id="2825550"/>
    <lineage>
        <taxon>Viruses</taxon>
        <taxon>Duplodnaviria</taxon>
        <taxon>Heunggongvirae</taxon>
        <taxon>Uroviricota</taxon>
        <taxon>Caudoviricetes</taxon>
    </lineage>
</organism>
<sequence>MNVTEIQKNLLPHFNFLILNFLSMKIVKNVFKTVIIITKHKLKNTFILF</sequence>
<protein>
    <submittedName>
        <fullName evidence="1">Uncharacterized protein</fullName>
    </submittedName>
</protein>